<feature type="non-terminal residue" evidence="1">
    <location>
        <position position="113"/>
    </location>
</feature>
<protein>
    <submittedName>
        <fullName evidence="1">Uncharacterized protein</fullName>
    </submittedName>
</protein>
<name>A0AC60PST8_IXOPE</name>
<dbReference type="EMBL" id="JABSTQ010010099">
    <property type="protein sequence ID" value="KAG0423460.1"/>
    <property type="molecule type" value="Genomic_DNA"/>
</dbReference>
<reference evidence="1 2" key="1">
    <citation type="journal article" date="2020" name="Cell">
        <title>Large-Scale Comparative Analyses of Tick Genomes Elucidate Their Genetic Diversity and Vector Capacities.</title>
        <authorList>
            <consortium name="Tick Genome and Microbiome Consortium (TIGMIC)"/>
            <person name="Jia N."/>
            <person name="Wang J."/>
            <person name="Shi W."/>
            <person name="Du L."/>
            <person name="Sun Y."/>
            <person name="Zhan W."/>
            <person name="Jiang J.F."/>
            <person name="Wang Q."/>
            <person name="Zhang B."/>
            <person name="Ji P."/>
            <person name="Bell-Sakyi L."/>
            <person name="Cui X.M."/>
            <person name="Yuan T.T."/>
            <person name="Jiang B.G."/>
            <person name="Yang W.F."/>
            <person name="Lam T.T."/>
            <person name="Chang Q.C."/>
            <person name="Ding S.J."/>
            <person name="Wang X.J."/>
            <person name="Zhu J.G."/>
            <person name="Ruan X.D."/>
            <person name="Zhao L."/>
            <person name="Wei J.T."/>
            <person name="Ye R.Z."/>
            <person name="Que T.C."/>
            <person name="Du C.H."/>
            <person name="Zhou Y.H."/>
            <person name="Cheng J.X."/>
            <person name="Dai P.F."/>
            <person name="Guo W.B."/>
            <person name="Han X.H."/>
            <person name="Huang E.J."/>
            <person name="Li L.F."/>
            <person name="Wei W."/>
            <person name="Gao Y.C."/>
            <person name="Liu J.Z."/>
            <person name="Shao H.Z."/>
            <person name="Wang X."/>
            <person name="Wang C.C."/>
            <person name="Yang T.C."/>
            <person name="Huo Q.B."/>
            <person name="Li W."/>
            <person name="Chen H.Y."/>
            <person name="Chen S.E."/>
            <person name="Zhou L.G."/>
            <person name="Ni X.B."/>
            <person name="Tian J.H."/>
            <person name="Sheng Y."/>
            <person name="Liu T."/>
            <person name="Pan Y.S."/>
            <person name="Xia L.Y."/>
            <person name="Li J."/>
            <person name="Zhao F."/>
            <person name="Cao W.C."/>
        </authorList>
    </citation>
    <scope>NUCLEOTIDE SEQUENCE [LARGE SCALE GENOMIC DNA]</scope>
    <source>
        <strain evidence="1">Iper-2018</strain>
    </source>
</reference>
<comment type="caution">
    <text evidence="1">The sequence shown here is derived from an EMBL/GenBank/DDBJ whole genome shotgun (WGS) entry which is preliminary data.</text>
</comment>
<keyword evidence="2" id="KW-1185">Reference proteome</keyword>
<proteinExistence type="predicted"/>
<evidence type="ECO:0000313" key="2">
    <source>
        <dbReference type="Proteomes" id="UP000805193"/>
    </source>
</evidence>
<dbReference type="Proteomes" id="UP000805193">
    <property type="component" value="Unassembled WGS sequence"/>
</dbReference>
<gene>
    <name evidence="1" type="ORF">HPB47_000772</name>
</gene>
<feature type="non-terminal residue" evidence="1">
    <location>
        <position position="1"/>
    </location>
</feature>
<sequence length="113" mass="12062">SQSVNMTNDVWVCVKMDGEVITAGSTFIAGQARVCSHIGAALWKVDFAASDGLNGHGCTDGAMKWNRGTKRNVVPASLHNIGFRLQKGTVETPDTYIQKPGSSVFSGTARNFD</sequence>
<evidence type="ECO:0000313" key="1">
    <source>
        <dbReference type="EMBL" id="KAG0423460.1"/>
    </source>
</evidence>
<organism evidence="1 2">
    <name type="scientific">Ixodes persulcatus</name>
    <name type="common">Taiga tick</name>
    <dbReference type="NCBI Taxonomy" id="34615"/>
    <lineage>
        <taxon>Eukaryota</taxon>
        <taxon>Metazoa</taxon>
        <taxon>Ecdysozoa</taxon>
        <taxon>Arthropoda</taxon>
        <taxon>Chelicerata</taxon>
        <taxon>Arachnida</taxon>
        <taxon>Acari</taxon>
        <taxon>Parasitiformes</taxon>
        <taxon>Ixodida</taxon>
        <taxon>Ixodoidea</taxon>
        <taxon>Ixodidae</taxon>
        <taxon>Ixodinae</taxon>
        <taxon>Ixodes</taxon>
    </lineage>
</organism>
<accession>A0AC60PST8</accession>